<keyword evidence="5" id="KW-1185">Reference proteome</keyword>
<dbReference type="PANTHER" id="PTHR44591:SF3">
    <property type="entry name" value="RESPONSE REGULATORY DOMAIN-CONTAINING PROTEIN"/>
    <property type="match status" value="1"/>
</dbReference>
<dbReference type="InterPro" id="IPR050595">
    <property type="entry name" value="Bact_response_regulator"/>
</dbReference>
<evidence type="ECO:0000313" key="5">
    <source>
        <dbReference type="Proteomes" id="UP000502549"/>
    </source>
</evidence>
<dbReference type="Pfam" id="PF00072">
    <property type="entry name" value="Response_reg"/>
    <property type="match status" value="1"/>
</dbReference>
<dbReference type="InterPro" id="IPR001789">
    <property type="entry name" value="Sig_transdc_resp-reg_receiver"/>
</dbReference>
<dbReference type="RefSeq" id="WP_169939770.1">
    <property type="nucleotide sequence ID" value="NZ_CP048833.1"/>
</dbReference>
<dbReference type="InterPro" id="IPR011006">
    <property type="entry name" value="CheY-like_superfamily"/>
</dbReference>
<evidence type="ECO:0000256" key="2">
    <source>
        <dbReference type="PROSITE-ProRule" id="PRU00169"/>
    </source>
</evidence>
<dbReference type="PANTHER" id="PTHR44591">
    <property type="entry name" value="STRESS RESPONSE REGULATOR PROTEIN 1"/>
    <property type="match status" value="1"/>
</dbReference>
<protein>
    <submittedName>
        <fullName evidence="4">Response regulator</fullName>
    </submittedName>
</protein>
<dbReference type="KEGG" id="pmui:G4G71_20465"/>
<dbReference type="CDD" id="cd00156">
    <property type="entry name" value="REC"/>
    <property type="match status" value="1"/>
</dbReference>
<dbReference type="GO" id="GO:0000160">
    <property type="term" value="P:phosphorelay signal transduction system"/>
    <property type="evidence" value="ECO:0007669"/>
    <property type="project" value="InterPro"/>
</dbReference>
<evidence type="ECO:0000256" key="1">
    <source>
        <dbReference type="ARBA" id="ARBA00022553"/>
    </source>
</evidence>
<gene>
    <name evidence="4" type="ORF">G4G71_20465</name>
</gene>
<dbReference type="Gene3D" id="3.40.50.2300">
    <property type="match status" value="1"/>
</dbReference>
<dbReference type="SMART" id="SM00448">
    <property type="entry name" value="REC"/>
    <property type="match status" value="1"/>
</dbReference>
<keyword evidence="1 2" id="KW-0597">Phosphoprotein</keyword>
<feature type="domain" description="Response regulatory" evidence="3">
    <location>
        <begin position="7"/>
        <end position="129"/>
    </location>
</feature>
<dbReference type="EMBL" id="CP048833">
    <property type="protein sequence ID" value="QJP10149.1"/>
    <property type="molecule type" value="Genomic_DNA"/>
</dbReference>
<evidence type="ECO:0000313" key="4">
    <source>
        <dbReference type="EMBL" id="QJP10149.1"/>
    </source>
</evidence>
<accession>A0A7Z3BNH4</accession>
<name>A0A7Z3BNH4_9PSED</name>
<organism evidence="4 5">
    <name type="scientific">Pseudomonas multiresinivorans</name>
    <dbReference type="NCBI Taxonomy" id="95301"/>
    <lineage>
        <taxon>Bacteria</taxon>
        <taxon>Pseudomonadati</taxon>
        <taxon>Pseudomonadota</taxon>
        <taxon>Gammaproteobacteria</taxon>
        <taxon>Pseudomonadales</taxon>
        <taxon>Pseudomonadaceae</taxon>
        <taxon>Pseudomonas</taxon>
    </lineage>
</organism>
<evidence type="ECO:0000259" key="3">
    <source>
        <dbReference type="PROSITE" id="PS50110"/>
    </source>
</evidence>
<reference evidence="4 5" key="1">
    <citation type="submission" date="2020-02" db="EMBL/GenBank/DDBJ databases">
        <title>Complete genome sequence of Pseudomonas multiresinivorans ORNL1.</title>
        <authorList>
            <person name="Podar M."/>
        </authorList>
    </citation>
    <scope>NUCLEOTIDE SEQUENCE [LARGE SCALE GENOMIC DNA]</scope>
    <source>
        <strain evidence="5">populi</strain>
    </source>
</reference>
<feature type="modified residue" description="4-aspartylphosphate" evidence="2">
    <location>
        <position position="59"/>
    </location>
</feature>
<dbReference type="AlphaFoldDB" id="A0A7Z3BNH4"/>
<dbReference type="Proteomes" id="UP000502549">
    <property type="component" value="Chromosome"/>
</dbReference>
<sequence>MQDNKLSILVVEDHPFQLIATQMQLNRLGFFRLTPALDATEAREACARRSAPFDLLLCDINLPDVNGIDLACELANAGTILHAVLFSGRDEEELQAQLKRLRARGLPILACLPKPLDQWKLMQVLEADESLKLNERAD</sequence>
<proteinExistence type="predicted"/>
<dbReference type="PROSITE" id="PS50110">
    <property type="entry name" value="RESPONSE_REGULATORY"/>
    <property type="match status" value="1"/>
</dbReference>
<dbReference type="SUPFAM" id="SSF52172">
    <property type="entry name" value="CheY-like"/>
    <property type="match status" value="1"/>
</dbReference>